<reference evidence="1" key="1">
    <citation type="submission" date="2021-03" db="EMBL/GenBank/DDBJ databases">
        <title>Revisited historic fungal species revealed as producer of novel bioactive compounds through whole genome sequencing and comparative genomics.</title>
        <authorList>
            <person name="Vignolle G.A."/>
            <person name="Hochenegger N."/>
            <person name="Mach R.L."/>
            <person name="Mach-Aigner A.R."/>
            <person name="Javad Rahimi M."/>
            <person name="Salim K.A."/>
            <person name="Chan C.M."/>
            <person name="Lim L.B.L."/>
            <person name="Cai F."/>
            <person name="Druzhinina I.S."/>
            <person name="U'Ren J.M."/>
            <person name="Derntl C."/>
        </authorList>
    </citation>
    <scope>NUCLEOTIDE SEQUENCE</scope>
    <source>
        <strain evidence="1">TUCIM 5799</strain>
    </source>
</reference>
<dbReference type="AlphaFoldDB" id="A0A9P9WMY6"/>
<accession>A0A9P9WMY6</accession>
<dbReference type="EMBL" id="JAFIMR010000012">
    <property type="protein sequence ID" value="KAI1871792.1"/>
    <property type="molecule type" value="Genomic_DNA"/>
</dbReference>
<dbReference type="Proteomes" id="UP000829685">
    <property type="component" value="Unassembled WGS sequence"/>
</dbReference>
<proteinExistence type="predicted"/>
<dbReference type="OrthoDB" id="5327951at2759"/>
<evidence type="ECO:0000313" key="2">
    <source>
        <dbReference type="Proteomes" id="UP000829685"/>
    </source>
</evidence>
<name>A0A9P9WMY6_9PEZI</name>
<keyword evidence="2" id="KW-1185">Reference proteome</keyword>
<organism evidence="1 2">
    <name type="scientific">Neoarthrinium moseri</name>
    <dbReference type="NCBI Taxonomy" id="1658444"/>
    <lineage>
        <taxon>Eukaryota</taxon>
        <taxon>Fungi</taxon>
        <taxon>Dikarya</taxon>
        <taxon>Ascomycota</taxon>
        <taxon>Pezizomycotina</taxon>
        <taxon>Sordariomycetes</taxon>
        <taxon>Xylariomycetidae</taxon>
        <taxon>Amphisphaeriales</taxon>
        <taxon>Apiosporaceae</taxon>
        <taxon>Neoarthrinium</taxon>
    </lineage>
</organism>
<gene>
    <name evidence="1" type="ORF">JX265_005778</name>
</gene>
<comment type="caution">
    <text evidence="1">The sequence shown here is derived from an EMBL/GenBank/DDBJ whole genome shotgun (WGS) entry which is preliminary data.</text>
</comment>
<protein>
    <submittedName>
        <fullName evidence="1">Uncharacterized protein</fullName>
    </submittedName>
</protein>
<sequence>MASREMIADPSGLSERTVSQLHEIADLMDEIYTTLAKMQYIPEHAINRAPHREPPINLKLARKLGLNRAITYLHQILPYVDLTAVEAGDFVLGGDFVDFRDRELLELSRDPLSVDDDTYMRPSSTTLSMMRNHQHVILYDAKLSMYSFGFKLG</sequence>
<evidence type="ECO:0000313" key="1">
    <source>
        <dbReference type="EMBL" id="KAI1871792.1"/>
    </source>
</evidence>